<keyword evidence="6 7" id="KW-0472">Membrane</keyword>
<keyword evidence="5 7" id="KW-1133">Transmembrane helix</keyword>
<feature type="transmembrane region" description="Helical" evidence="7">
    <location>
        <begin position="381"/>
        <end position="400"/>
    </location>
</feature>
<dbReference type="EMBL" id="RAYQ01000005">
    <property type="protein sequence ID" value="RKI92449.1"/>
    <property type="molecule type" value="Genomic_DNA"/>
</dbReference>
<dbReference type="PROSITE" id="PS50850">
    <property type="entry name" value="MFS"/>
    <property type="match status" value="1"/>
</dbReference>
<evidence type="ECO:0000256" key="6">
    <source>
        <dbReference type="ARBA" id="ARBA00023136"/>
    </source>
</evidence>
<dbReference type="AlphaFoldDB" id="A0A3A9AM71"/>
<dbReference type="PANTHER" id="PTHR23522">
    <property type="entry name" value="BLL5896 PROTEIN"/>
    <property type="match status" value="1"/>
</dbReference>
<dbReference type="PANTHER" id="PTHR23522:SF4">
    <property type="entry name" value="NUCLEOSIDE PERMEASE NUPG-RELATED"/>
    <property type="match status" value="1"/>
</dbReference>
<evidence type="ECO:0000256" key="7">
    <source>
        <dbReference type="SAM" id="Phobius"/>
    </source>
</evidence>
<keyword evidence="4 7" id="KW-0812">Transmembrane</keyword>
<dbReference type="GO" id="GO:0015213">
    <property type="term" value="F:uridine transmembrane transporter activity"/>
    <property type="evidence" value="ECO:0007669"/>
    <property type="project" value="TreeGrafter"/>
</dbReference>
<feature type="transmembrane region" description="Helical" evidence="7">
    <location>
        <begin position="346"/>
        <end position="369"/>
    </location>
</feature>
<dbReference type="SUPFAM" id="SSF103473">
    <property type="entry name" value="MFS general substrate transporter"/>
    <property type="match status" value="1"/>
</dbReference>
<dbReference type="RefSeq" id="WP_120468240.1">
    <property type="nucleotide sequence ID" value="NZ_RAYQ01000005.1"/>
</dbReference>
<dbReference type="OrthoDB" id="9150135at2"/>
<feature type="transmembrane region" description="Helical" evidence="7">
    <location>
        <begin position="12"/>
        <end position="37"/>
    </location>
</feature>
<dbReference type="Pfam" id="PF12832">
    <property type="entry name" value="MFS_1_like"/>
    <property type="match status" value="1"/>
</dbReference>
<evidence type="ECO:0000313" key="10">
    <source>
        <dbReference type="Proteomes" id="UP000280696"/>
    </source>
</evidence>
<evidence type="ECO:0000313" key="9">
    <source>
        <dbReference type="EMBL" id="RKI92449.1"/>
    </source>
</evidence>
<keyword evidence="2" id="KW-0813">Transport</keyword>
<comment type="subcellular location">
    <subcellularLocation>
        <location evidence="1">Cell membrane</location>
        <topology evidence="1">Multi-pass membrane protein</topology>
    </subcellularLocation>
</comment>
<sequence>MKNLFARYRGSYISYVTLYFFAYFTLAIFSSVLPVYLTDIGKSAGEMSFIMSSSSFFCLAAVPLMGYLCDRTQRPRLISSILSAGMAVGSLALAASQKTWTLFLLQGLTMSFFSATQTVSEQLAAKSPYRYGVLRVWGTLGYATGAQASGLAVQIFPGPMLFFMAAASSAFTVFGYSTIGGKEIPIRPVDKPDTFPLHGPFHKAGLPPKKTENHLPPVTSFLRDPRFLLYMFITFVVMGCAAVNNTYLPLLLKDFNVPTGAIGTALSVGTLVEIPVILFSNKFMDKFSSKTLLLSTMVIFAAQYLFYCTAAGPWAVIIPLVLLKAIATTLMMMLNLKVVHNLVLPGLATVALSIVSACNGLGSIILQNAGGAFANRFPIQSLYLILTGFALLSLLLSLFLRIEDREKVFG</sequence>
<proteinExistence type="predicted"/>
<evidence type="ECO:0000256" key="4">
    <source>
        <dbReference type="ARBA" id="ARBA00022692"/>
    </source>
</evidence>
<dbReference type="InterPro" id="IPR020846">
    <property type="entry name" value="MFS_dom"/>
</dbReference>
<feature type="transmembrane region" description="Helical" evidence="7">
    <location>
        <begin position="161"/>
        <end position="179"/>
    </location>
</feature>
<accession>A0A3A9AM71</accession>
<comment type="caution">
    <text evidence="9">The sequence shown here is derived from an EMBL/GenBank/DDBJ whole genome shotgun (WGS) entry which is preliminary data.</text>
</comment>
<feature type="transmembrane region" description="Helical" evidence="7">
    <location>
        <begin position="291"/>
        <end position="307"/>
    </location>
</feature>
<reference evidence="9 10" key="1">
    <citation type="submission" date="2018-09" db="EMBL/GenBank/DDBJ databases">
        <title>Murine metabolic-syndrome-specific gut microbial biobank.</title>
        <authorList>
            <person name="Liu C."/>
        </authorList>
    </citation>
    <scope>NUCLEOTIDE SEQUENCE [LARGE SCALE GENOMIC DNA]</scope>
    <source>
        <strain evidence="9 10">0.1xD8-82</strain>
    </source>
</reference>
<feature type="transmembrane region" description="Helical" evidence="7">
    <location>
        <begin position="76"/>
        <end position="94"/>
    </location>
</feature>
<protein>
    <submittedName>
        <fullName evidence="9">MFS transporter</fullName>
    </submittedName>
</protein>
<evidence type="ECO:0000256" key="5">
    <source>
        <dbReference type="ARBA" id="ARBA00022989"/>
    </source>
</evidence>
<dbReference type="GO" id="GO:0015212">
    <property type="term" value="F:cytidine transmembrane transporter activity"/>
    <property type="evidence" value="ECO:0007669"/>
    <property type="project" value="TreeGrafter"/>
</dbReference>
<organism evidence="9 10">
    <name type="scientific">Parablautia intestinalis</name>
    <dbReference type="NCBI Taxonomy" id="2320100"/>
    <lineage>
        <taxon>Bacteria</taxon>
        <taxon>Bacillati</taxon>
        <taxon>Bacillota</taxon>
        <taxon>Clostridia</taxon>
        <taxon>Lachnospirales</taxon>
        <taxon>Lachnospiraceae</taxon>
        <taxon>Parablautia</taxon>
    </lineage>
</organism>
<dbReference type="InterPro" id="IPR036259">
    <property type="entry name" value="MFS_trans_sf"/>
</dbReference>
<keyword evidence="10" id="KW-1185">Reference proteome</keyword>
<dbReference type="Proteomes" id="UP000280696">
    <property type="component" value="Unassembled WGS sequence"/>
</dbReference>
<evidence type="ECO:0000256" key="1">
    <source>
        <dbReference type="ARBA" id="ARBA00004651"/>
    </source>
</evidence>
<dbReference type="GO" id="GO:0005886">
    <property type="term" value="C:plasma membrane"/>
    <property type="evidence" value="ECO:0007669"/>
    <property type="project" value="UniProtKB-SubCell"/>
</dbReference>
<feature type="domain" description="Major facilitator superfamily (MFS) profile" evidence="8">
    <location>
        <begin position="218"/>
        <end position="410"/>
    </location>
</feature>
<evidence type="ECO:0000256" key="2">
    <source>
        <dbReference type="ARBA" id="ARBA00022448"/>
    </source>
</evidence>
<name>A0A3A9AM71_9FIRM</name>
<dbReference type="InterPro" id="IPR024989">
    <property type="entry name" value="MFS_assoc_dom"/>
</dbReference>
<feature type="transmembrane region" description="Helical" evidence="7">
    <location>
        <begin position="49"/>
        <end position="69"/>
    </location>
</feature>
<evidence type="ECO:0000256" key="3">
    <source>
        <dbReference type="ARBA" id="ARBA00022475"/>
    </source>
</evidence>
<feature type="transmembrane region" description="Helical" evidence="7">
    <location>
        <begin position="260"/>
        <end position="279"/>
    </location>
</feature>
<gene>
    <name evidence="9" type="ORF">D7V94_07205</name>
</gene>
<keyword evidence="3" id="KW-1003">Cell membrane</keyword>
<dbReference type="Gene3D" id="1.20.1250.20">
    <property type="entry name" value="MFS general substrate transporter like domains"/>
    <property type="match status" value="2"/>
</dbReference>
<feature type="transmembrane region" description="Helical" evidence="7">
    <location>
        <begin position="313"/>
        <end position="334"/>
    </location>
</feature>
<evidence type="ECO:0000259" key="8">
    <source>
        <dbReference type="PROSITE" id="PS50850"/>
    </source>
</evidence>
<feature type="transmembrane region" description="Helical" evidence="7">
    <location>
        <begin position="227"/>
        <end position="248"/>
    </location>
</feature>